<reference evidence="7" key="1">
    <citation type="submission" date="2018-05" db="EMBL/GenBank/DDBJ databases">
        <title>Draft genome of Mucuna pruriens seed.</title>
        <authorList>
            <person name="Nnadi N.E."/>
            <person name="Vos R."/>
            <person name="Hasami M.H."/>
            <person name="Devisetty U.K."/>
            <person name="Aguiy J.C."/>
        </authorList>
    </citation>
    <scope>NUCLEOTIDE SEQUENCE [LARGE SCALE GENOMIC DNA]</scope>
    <source>
        <strain evidence="7">JCA_2017</strain>
    </source>
</reference>
<evidence type="ECO:0000256" key="6">
    <source>
        <dbReference type="SAM" id="MobiDB-lite"/>
    </source>
</evidence>
<keyword evidence="5" id="KW-0653">Protein transport</keyword>
<accession>A0A371I4T3</accession>
<organism evidence="7 8">
    <name type="scientific">Mucuna pruriens</name>
    <name type="common">Velvet bean</name>
    <name type="synonym">Dolichos pruriens</name>
    <dbReference type="NCBI Taxonomy" id="157652"/>
    <lineage>
        <taxon>Eukaryota</taxon>
        <taxon>Viridiplantae</taxon>
        <taxon>Streptophyta</taxon>
        <taxon>Embryophyta</taxon>
        <taxon>Tracheophyta</taxon>
        <taxon>Spermatophyta</taxon>
        <taxon>Magnoliopsida</taxon>
        <taxon>eudicotyledons</taxon>
        <taxon>Gunneridae</taxon>
        <taxon>Pentapetalae</taxon>
        <taxon>rosids</taxon>
        <taxon>fabids</taxon>
        <taxon>Fabales</taxon>
        <taxon>Fabaceae</taxon>
        <taxon>Papilionoideae</taxon>
        <taxon>50 kb inversion clade</taxon>
        <taxon>NPAAA clade</taxon>
        <taxon>indigoferoid/millettioid clade</taxon>
        <taxon>Phaseoleae</taxon>
        <taxon>Mucuna</taxon>
    </lineage>
</organism>
<dbReference type="GO" id="GO:0005768">
    <property type="term" value="C:endosome"/>
    <property type="evidence" value="ECO:0007669"/>
    <property type="project" value="UniProtKB-SubCell"/>
</dbReference>
<dbReference type="STRING" id="157652.A0A371I4T3"/>
<keyword evidence="3" id="KW-0813">Transport</keyword>
<evidence type="ECO:0000256" key="1">
    <source>
        <dbReference type="ARBA" id="ARBA00004177"/>
    </source>
</evidence>
<evidence type="ECO:0000256" key="4">
    <source>
        <dbReference type="ARBA" id="ARBA00022753"/>
    </source>
</evidence>
<keyword evidence="8" id="KW-1185">Reference proteome</keyword>
<dbReference type="EMBL" id="QJKJ01000923">
    <property type="protein sequence ID" value="RDY10057.1"/>
    <property type="molecule type" value="Genomic_DNA"/>
</dbReference>
<evidence type="ECO:0000256" key="5">
    <source>
        <dbReference type="ARBA" id="ARBA00022927"/>
    </source>
</evidence>
<dbReference type="OrthoDB" id="1434007at2759"/>
<feature type="compositionally biased region" description="Basic and acidic residues" evidence="6">
    <location>
        <begin position="14"/>
        <end position="38"/>
    </location>
</feature>
<dbReference type="PANTHER" id="PTHR13673">
    <property type="entry name" value="ESOPHAGEAL CANCER ASSOCIATED PROTEIN"/>
    <property type="match status" value="1"/>
</dbReference>
<evidence type="ECO:0000313" key="8">
    <source>
        <dbReference type="Proteomes" id="UP000257109"/>
    </source>
</evidence>
<comment type="similarity">
    <text evidence="2">Belongs to the VPS35L family.</text>
</comment>
<dbReference type="Proteomes" id="UP000257109">
    <property type="component" value="Unassembled WGS sequence"/>
</dbReference>
<gene>
    <name evidence="7" type="ORF">CR513_05484</name>
</gene>
<name>A0A371I4T3_MUCPR</name>
<evidence type="ECO:0000256" key="2">
    <source>
        <dbReference type="ARBA" id="ARBA00010704"/>
    </source>
</evidence>
<dbReference type="PANTHER" id="PTHR13673:SF0">
    <property type="entry name" value="VPS35 ENDOSOMAL PROTEIN-SORTING FACTOR-LIKE"/>
    <property type="match status" value="1"/>
</dbReference>
<proteinExistence type="inferred from homology"/>
<evidence type="ECO:0000313" key="7">
    <source>
        <dbReference type="EMBL" id="RDY10057.1"/>
    </source>
</evidence>
<protein>
    <submittedName>
        <fullName evidence="7">Uncharacterized protein</fullName>
    </submittedName>
</protein>
<sequence>MVAEVIEGEIEREVQKREGREKEVGKREKEMCNREGKRERKRGTNKREGGKGREVQQNGHISDSTSIQLLFEISQTLHDNMEFMNVKDDYGQVAHSISRFVHMVDYGAEMEHHLAFLVDCRGAFGRLSELKETLVHSSNSLAIQALKCATKHPSFVKSCVTFSEVTIPSVSAHRQFDLFLETAEVALLGGLVSHSDGLIDSAISCLHTSDIVDGFRTPTDVEGLIPGNDMLYYGDSSYNQELVSLCNLVLENLLSAVQQEPSQAARGIMALEACNCIASSLMVK</sequence>
<dbReference type="GO" id="GO:0032456">
    <property type="term" value="P:endocytic recycling"/>
    <property type="evidence" value="ECO:0007669"/>
    <property type="project" value="InterPro"/>
</dbReference>
<keyword evidence="4" id="KW-0967">Endosome</keyword>
<evidence type="ECO:0000256" key="3">
    <source>
        <dbReference type="ARBA" id="ARBA00022448"/>
    </source>
</evidence>
<feature type="compositionally biased region" description="Basic and acidic residues" evidence="6">
    <location>
        <begin position="45"/>
        <end position="54"/>
    </location>
</feature>
<feature type="non-terminal residue" evidence="7">
    <location>
        <position position="1"/>
    </location>
</feature>
<feature type="region of interest" description="Disordered" evidence="6">
    <location>
        <begin position="14"/>
        <end position="59"/>
    </location>
</feature>
<dbReference type="GO" id="GO:0015031">
    <property type="term" value="P:protein transport"/>
    <property type="evidence" value="ECO:0007669"/>
    <property type="project" value="UniProtKB-KW"/>
</dbReference>
<dbReference type="AlphaFoldDB" id="A0A371I4T3"/>
<comment type="caution">
    <text evidence="7">The sequence shown here is derived from an EMBL/GenBank/DDBJ whole genome shotgun (WGS) entry which is preliminary data.</text>
</comment>
<comment type="subcellular location">
    <subcellularLocation>
        <location evidence="1">Endosome</location>
    </subcellularLocation>
</comment>
<dbReference type="InterPro" id="IPR029705">
    <property type="entry name" value="VPS35L"/>
</dbReference>